<dbReference type="EMBL" id="UAUE01000026">
    <property type="protein sequence ID" value="SPZ00645.1"/>
    <property type="molecule type" value="Genomic_DNA"/>
</dbReference>
<sequence>MIAKKNQTVISFHSIMCNAPVGHAEAHSPHKLHLPDFFVCGLTVAIIHGQAVVQAAQPIQRRVSTTIQPNSS</sequence>
<dbReference type="Proteomes" id="UP000251485">
    <property type="component" value="Unassembled WGS sequence"/>
</dbReference>
<proteinExistence type="predicted"/>
<evidence type="ECO:0000313" key="1">
    <source>
        <dbReference type="EMBL" id="SPZ00645.1"/>
    </source>
</evidence>
<evidence type="ECO:0000313" key="2">
    <source>
        <dbReference type="Proteomes" id="UP000251485"/>
    </source>
</evidence>
<name>A0A2X2CKH9_PROMI</name>
<gene>
    <name evidence="1" type="ORF">NCTC10975_03708</name>
</gene>
<reference evidence="1 2" key="1">
    <citation type="submission" date="2018-06" db="EMBL/GenBank/DDBJ databases">
        <authorList>
            <consortium name="Pathogen Informatics"/>
            <person name="Doyle S."/>
        </authorList>
    </citation>
    <scope>NUCLEOTIDE SEQUENCE [LARGE SCALE GENOMIC DNA]</scope>
    <source>
        <strain evidence="1 2">NCTC10975</strain>
    </source>
</reference>
<organism evidence="1 2">
    <name type="scientific">Proteus mirabilis</name>
    <dbReference type="NCBI Taxonomy" id="584"/>
    <lineage>
        <taxon>Bacteria</taxon>
        <taxon>Pseudomonadati</taxon>
        <taxon>Pseudomonadota</taxon>
        <taxon>Gammaproteobacteria</taxon>
        <taxon>Enterobacterales</taxon>
        <taxon>Morganellaceae</taxon>
        <taxon>Proteus</taxon>
    </lineage>
</organism>
<accession>A0A2X2CKH9</accession>
<protein>
    <submittedName>
        <fullName evidence="1">Uncharacterized protein</fullName>
    </submittedName>
</protein>
<dbReference type="AlphaFoldDB" id="A0A2X2CKH9"/>